<dbReference type="EMBL" id="CM010716">
    <property type="protein sequence ID" value="RZC51588.1"/>
    <property type="molecule type" value="Genomic_DNA"/>
</dbReference>
<organism evidence="1 2">
    <name type="scientific">Papaver somniferum</name>
    <name type="common">Opium poppy</name>
    <dbReference type="NCBI Taxonomy" id="3469"/>
    <lineage>
        <taxon>Eukaryota</taxon>
        <taxon>Viridiplantae</taxon>
        <taxon>Streptophyta</taxon>
        <taxon>Embryophyta</taxon>
        <taxon>Tracheophyta</taxon>
        <taxon>Spermatophyta</taxon>
        <taxon>Magnoliopsida</taxon>
        <taxon>Ranunculales</taxon>
        <taxon>Papaveraceae</taxon>
        <taxon>Papaveroideae</taxon>
        <taxon>Papaver</taxon>
    </lineage>
</organism>
<evidence type="ECO:0000313" key="1">
    <source>
        <dbReference type="EMBL" id="RZC51588.1"/>
    </source>
</evidence>
<sequence length="73" mass="8503">MGDYLATSRRLVRLGKYEQDEMVVLDPMKHAALMISSKRVSTQALIYFWNIWKEKILSILMFLGSIGTKHEKD</sequence>
<accession>A0A4Y7IVR5</accession>
<dbReference type="Gramene" id="RZC51588">
    <property type="protein sequence ID" value="RZC51588"/>
    <property type="gene ID" value="C5167_020015"/>
</dbReference>
<proteinExistence type="predicted"/>
<reference evidence="1 2" key="1">
    <citation type="journal article" date="2018" name="Science">
        <title>The opium poppy genome and morphinan production.</title>
        <authorList>
            <person name="Guo L."/>
            <person name="Winzer T."/>
            <person name="Yang X."/>
            <person name="Li Y."/>
            <person name="Ning Z."/>
            <person name="He Z."/>
            <person name="Teodor R."/>
            <person name="Lu Y."/>
            <person name="Bowser T.A."/>
            <person name="Graham I.A."/>
            <person name="Ye K."/>
        </authorList>
    </citation>
    <scope>NUCLEOTIDE SEQUENCE [LARGE SCALE GENOMIC DNA]</scope>
    <source>
        <strain evidence="2">cv. HN1</strain>
        <tissue evidence="1">Leaves</tissue>
    </source>
</reference>
<evidence type="ECO:0000313" key="2">
    <source>
        <dbReference type="Proteomes" id="UP000316621"/>
    </source>
</evidence>
<protein>
    <submittedName>
        <fullName evidence="1">Uncharacterized protein</fullName>
    </submittedName>
</protein>
<dbReference type="AlphaFoldDB" id="A0A4Y7IVR5"/>
<dbReference type="Proteomes" id="UP000316621">
    <property type="component" value="Chromosome 2"/>
</dbReference>
<gene>
    <name evidence="1" type="ORF">C5167_020015</name>
</gene>
<name>A0A4Y7IVR5_PAPSO</name>
<keyword evidence="2" id="KW-1185">Reference proteome</keyword>